<dbReference type="PANTHER" id="PTHR30118">
    <property type="entry name" value="HTH-TYPE TRANSCRIPTIONAL REGULATOR LEUO-RELATED"/>
    <property type="match status" value="1"/>
</dbReference>
<comment type="similarity">
    <text evidence="1">Belongs to the LysR transcriptional regulatory family.</text>
</comment>
<dbReference type="InterPro" id="IPR036390">
    <property type="entry name" value="WH_DNA-bd_sf"/>
</dbReference>
<evidence type="ECO:0000313" key="6">
    <source>
        <dbReference type="EMBL" id="MDD0993366.1"/>
    </source>
</evidence>
<accession>A0ABT5NZ37</accession>
<comment type="caution">
    <text evidence="6">The sequence shown here is derived from an EMBL/GenBank/DDBJ whole genome shotgun (WGS) entry which is preliminary data.</text>
</comment>
<organism evidence="6 7">
    <name type="scientific">Pseudomonas fontis</name>
    <dbReference type="NCBI Taxonomy" id="2942633"/>
    <lineage>
        <taxon>Bacteria</taxon>
        <taxon>Pseudomonadati</taxon>
        <taxon>Pseudomonadota</taxon>
        <taxon>Gammaproteobacteria</taxon>
        <taxon>Pseudomonadales</taxon>
        <taxon>Pseudomonadaceae</taxon>
        <taxon>Pseudomonas</taxon>
    </lineage>
</organism>
<keyword evidence="7" id="KW-1185">Reference proteome</keyword>
<dbReference type="Pfam" id="PF03466">
    <property type="entry name" value="LysR_substrate"/>
    <property type="match status" value="1"/>
</dbReference>
<dbReference type="InterPro" id="IPR050389">
    <property type="entry name" value="LysR-type_TF"/>
</dbReference>
<name>A0ABT5NZ37_9PSED</name>
<proteinExistence type="inferred from homology"/>
<dbReference type="Pfam" id="PF00126">
    <property type="entry name" value="HTH_1"/>
    <property type="match status" value="1"/>
</dbReference>
<evidence type="ECO:0000256" key="2">
    <source>
        <dbReference type="ARBA" id="ARBA00023015"/>
    </source>
</evidence>
<protein>
    <submittedName>
        <fullName evidence="6">LysR family transcriptional regulator</fullName>
    </submittedName>
</protein>
<dbReference type="SUPFAM" id="SSF53850">
    <property type="entry name" value="Periplasmic binding protein-like II"/>
    <property type="match status" value="1"/>
</dbReference>
<keyword evidence="4" id="KW-0804">Transcription</keyword>
<dbReference type="InterPro" id="IPR005119">
    <property type="entry name" value="LysR_subst-bd"/>
</dbReference>
<dbReference type="PROSITE" id="PS50931">
    <property type="entry name" value="HTH_LYSR"/>
    <property type="match status" value="1"/>
</dbReference>
<dbReference type="CDD" id="cd08417">
    <property type="entry name" value="PBP2_Nitroaromatics_like"/>
    <property type="match status" value="1"/>
</dbReference>
<dbReference type="Gene3D" id="1.10.10.10">
    <property type="entry name" value="Winged helix-like DNA-binding domain superfamily/Winged helix DNA-binding domain"/>
    <property type="match status" value="1"/>
</dbReference>
<gene>
    <name evidence="6" type="ORF">M5G11_22840</name>
</gene>
<keyword evidence="2" id="KW-0805">Transcription regulation</keyword>
<sequence>MNPVFASLSVAHLHALDTLLQLKNLSHAAERLGSSQSVLSRQLAHMRNAFDDPLLVRQGRGYVLSERAEALVAPLRQVLAQLDTLRQPETFSPARCERRFSLAASDYIAEHMLPLLMQRLAQQAPGVSIDYHAWQPDQFERLASGEIDLATTLFDSAPPGLHGRMLGEDRAVCLMHRDHPLAEQPQVSQDDYCAWGHVRISAGGDKDSFVDQHLRAQGLARRIILQVPFFSAAVQVLGGSQALATVPEHIARQLSRLHPLTWRPLAFVEHTQRYWVVWHQRLQASAEHRWLRGLVFELWQQSQFGVQGRYADSP</sequence>
<dbReference type="InterPro" id="IPR037402">
    <property type="entry name" value="YidZ_PBP2"/>
</dbReference>
<dbReference type="SUPFAM" id="SSF46785">
    <property type="entry name" value="Winged helix' DNA-binding domain"/>
    <property type="match status" value="1"/>
</dbReference>
<dbReference type="EMBL" id="JAMDGY010000086">
    <property type="protein sequence ID" value="MDD0993366.1"/>
    <property type="molecule type" value="Genomic_DNA"/>
</dbReference>
<dbReference type="RefSeq" id="WP_273910381.1">
    <property type="nucleotide sequence ID" value="NZ_JAMDGX010000025.1"/>
</dbReference>
<evidence type="ECO:0000313" key="7">
    <source>
        <dbReference type="Proteomes" id="UP001148203"/>
    </source>
</evidence>
<dbReference type="PANTHER" id="PTHR30118:SF15">
    <property type="entry name" value="TRANSCRIPTIONAL REGULATORY PROTEIN"/>
    <property type="match status" value="1"/>
</dbReference>
<keyword evidence="3" id="KW-0238">DNA-binding</keyword>
<feature type="domain" description="HTH lysR-type" evidence="5">
    <location>
        <begin position="8"/>
        <end position="65"/>
    </location>
</feature>
<dbReference type="InterPro" id="IPR000847">
    <property type="entry name" value="LysR_HTH_N"/>
</dbReference>
<evidence type="ECO:0000259" key="5">
    <source>
        <dbReference type="PROSITE" id="PS50931"/>
    </source>
</evidence>
<dbReference type="InterPro" id="IPR036388">
    <property type="entry name" value="WH-like_DNA-bd_sf"/>
</dbReference>
<evidence type="ECO:0000256" key="3">
    <source>
        <dbReference type="ARBA" id="ARBA00023125"/>
    </source>
</evidence>
<evidence type="ECO:0000256" key="4">
    <source>
        <dbReference type="ARBA" id="ARBA00023163"/>
    </source>
</evidence>
<evidence type="ECO:0000256" key="1">
    <source>
        <dbReference type="ARBA" id="ARBA00009437"/>
    </source>
</evidence>
<dbReference type="Gene3D" id="3.40.190.10">
    <property type="entry name" value="Periplasmic binding protein-like II"/>
    <property type="match status" value="2"/>
</dbReference>
<dbReference type="Proteomes" id="UP001148203">
    <property type="component" value="Unassembled WGS sequence"/>
</dbReference>
<reference evidence="6 7" key="1">
    <citation type="submission" date="2022-05" db="EMBL/GenBank/DDBJ databases">
        <title>Novel Pseudomonas spp. Isolated from a Rainbow Trout Aquaculture Facility.</title>
        <authorList>
            <person name="Testerman T."/>
            <person name="Graf J."/>
        </authorList>
    </citation>
    <scope>NUCLEOTIDE SEQUENCE [LARGE SCALE GENOMIC DNA]</scope>
    <source>
        <strain evidence="6 7">ID681</strain>
    </source>
</reference>